<dbReference type="InterPro" id="IPR001173">
    <property type="entry name" value="Glyco_trans_2-like"/>
</dbReference>
<dbReference type="Proteomes" id="UP000051448">
    <property type="component" value="Unassembled WGS sequence"/>
</dbReference>
<feature type="domain" description="Glycosyltransferase 2-like" evidence="1">
    <location>
        <begin position="6"/>
        <end position="135"/>
    </location>
</feature>
<reference evidence="2 3" key="1">
    <citation type="journal article" date="2015" name="Genome Announc.">
        <title>Expanding the biotechnology potential of lactobacilli through comparative genomics of 213 strains and associated genera.</title>
        <authorList>
            <person name="Sun Z."/>
            <person name="Harris H.M."/>
            <person name="McCann A."/>
            <person name="Guo C."/>
            <person name="Argimon S."/>
            <person name="Zhang W."/>
            <person name="Yang X."/>
            <person name="Jeffery I.B."/>
            <person name="Cooney J.C."/>
            <person name="Kagawa T.F."/>
            <person name="Liu W."/>
            <person name="Song Y."/>
            <person name="Salvetti E."/>
            <person name="Wrobel A."/>
            <person name="Rasinkangas P."/>
            <person name="Parkhill J."/>
            <person name="Rea M.C."/>
            <person name="O'Sullivan O."/>
            <person name="Ritari J."/>
            <person name="Douillard F.P."/>
            <person name="Paul Ross R."/>
            <person name="Yang R."/>
            <person name="Briner A.E."/>
            <person name="Felis G.E."/>
            <person name="de Vos W.M."/>
            <person name="Barrangou R."/>
            <person name="Klaenhammer T.R."/>
            <person name="Caufield P.W."/>
            <person name="Cui Y."/>
            <person name="Zhang H."/>
            <person name="O'Toole P.W."/>
        </authorList>
    </citation>
    <scope>NUCLEOTIDE SEQUENCE [LARGE SCALE GENOMIC DNA]</scope>
    <source>
        <strain evidence="2 3">DSM 19519</strain>
    </source>
</reference>
<evidence type="ECO:0000313" key="3">
    <source>
        <dbReference type="Proteomes" id="UP000051448"/>
    </source>
</evidence>
<keyword evidence="2" id="KW-0328">Glycosyltransferase</keyword>
<dbReference type="SUPFAM" id="SSF53448">
    <property type="entry name" value="Nucleotide-diphospho-sugar transferases"/>
    <property type="match status" value="1"/>
</dbReference>
<dbReference type="InterPro" id="IPR029044">
    <property type="entry name" value="Nucleotide-diphossugar_trans"/>
</dbReference>
<dbReference type="PANTHER" id="PTHR22916">
    <property type="entry name" value="GLYCOSYLTRANSFERASE"/>
    <property type="match status" value="1"/>
</dbReference>
<dbReference type="OrthoDB" id="396512at2"/>
<comment type="caution">
    <text evidence="2">The sequence shown here is derived from an EMBL/GenBank/DDBJ whole genome shotgun (WGS) entry which is preliminary data.</text>
</comment>
<dbReference type="PANTHER" id="PTHR22916:SF3">
    <property type="entry name" value="UDP-GLCNAC:BETAGAL BETA-1,3-N-ACETYLGLUCOSAMINYLTRANSFERASE-LIKE PROTEIN 1"/>
    <property type="match status" value="1"/>
</dbReference>
<gene>
    <name evidence="2" type="ORF">FC92_GL000330</name>
</gene>
<dbReference type="GeneID" id="98310016"/>
<dbReference type="Gene3D" id="3.90.550.10">
    <property type="entry name" value="Spore Coat Polysaccharide Biosynthesis Protein SpsA, Chain A"/>
    <property type="match status" value="1"/>
</dbReference>
<keyword evidence="3" id="KW-1185">Reference proteome</keyword>
<dbReference type="EMBL" id="AZDX01000013">
    <property type="protein sequence ID" value="KRL06808.1"/>
    <property type="molecule type" value="Genomic_DNA"/>
</dbReference>
<sequence length="337" mass="38395">MEYLFSVIIPTYNSEKTLDRLFNSIVNTFRGNEHLIEILFVDDGSTDQTVTKINKIINEFTSFSVKGFHSKHVGVSGVRNIGIENSNGKYLTFLDSDDEFIKCNISSLQELAKNNSNLIWLNCTSNEDFNLSGEKIKISILSRMSITGKESIDASIHGKFYLSSFIKNNKIRFDVQLRKGEDVIFNFDCIRYATTLLLTDSLLYKQNASSSVHLFDSYNVVNEVNFRKHILEITSLFPSSKQAKDVKTRFGITGVIFLLECYYSPLVREGSVNKKQAVHDIKNIIKEGAYDGFESSKFDNSLSKRGKIFRRLINMKMFGIVIFLLNAEDKAKGIKRI</sequence>
<dbReference type="RefSeq" id="WP_057869461.1">
    <property type="nucleotide sequence ID" value="NZ_AZDX01000013.1"/>
</dbReference>
<protein>
    <submittedName>
        <fullName evidence="2">N-acetylglucosaminyltransferase</fullName>
    </submittedName>
</protein>
<dbReference type="CDD" id="cd00761">
    <property type="entry name" value="Glyco_tranf_GTA_type"/>
    <property type="match status" value="1"/>
</dbReference>
<dbReference type="AlphaFoldDB" id="A0A0R1MSY1"/>
<evidence type="ECO:0000259" key="1">
    <source>
        <dbReference type="Pfam" id="PF00535"/>
    </source>
</evidence>
<evidence type="ECO:0000313" key="2">
    <source>
        <dbReference type="EMBL" id="KRL06808.1"/>
    </source>
</evidence>
<accession>A0A0R1MSY1</accession>
<proteinExistence type="predicted"/>
<keyword evidence="2" id="KW-0808">Transferase</keyword>
<dbReference type="STRING" id="1423759.FC92_GL000330"/>
<name>A0A0R1MSY1_9LACO</name>
<dbReference type="GO" id="GO:0016758">
    <property type="term" value="F:hexosyltransferase activity"/>
    <property type="evidence" value="ECO:0007669"/>
    <property type="project" value="UniProtKB-ARBA"/>
</dbReference>
<organism evidence="2 3">
    <name type="scientific">Liquorilactobacillus hordei DSM 19519</name>
    <dbReference type="NCBI Taxonomy" id="1423759"/>
    <lineage>
        <taxon>Bacteria</taxon>
        <taxon>Bacillati</taxon>
        <taxon>Bacillota</taxon>
        <taxon>Bacilli</taxon>
        <taxon>Lactobacillales</taxon>
        <taxon>Lactobacillaceae</taxon>
        <taxon>Liquorilactobacillus</taxon>
    </lineage>
</organism>
<dbReference type="PATRIC" id="fig|1423759.3.peg.356"/>
<dbReference type="Pfam" id="PF00535">
    <property type="entry name" value="Glycos_transf_2"/>
    <property type="match status" value="1"/>
</dbReference>